<gene>
    <name evidence="3" type="ORF">EV695_0291</name>
</gene>
<dbReference type="PANTHER" id="PTHR21600:SF87">
    <property type="entry name" value="RNA PSEUDOURIDYLATE SYNTHASE DOMAIN-CONTAINING PROTEIN 1"/>
    <property type="match status" value="1"/>
</dbReference>
<evidence type="ECO:0000256" key="1">
    <source>
        <dbReference type="ARBA" id="ARBA00010876"/>
    </source>
</evidence>
<dbReference type="RefSeq" id="WP_131904133.1">
    <property type="nucleotide sequence ID" value="NZ_BAAAFU010000008.1"/>
</dbReference>
<protein>
    <submittedName>
        <fullName evidence="3">tRNA pseudouridine32 synthase/23S rRNA pseudouridine746 synthase</fullName>
    </submittedName>
</protein>
<dbReference type="CDD" id="cd02869">
    <property type="entry name" value="PseudoU_synth_RluA_like"/>
    <property type="match status" value="1"/>
</dbReference>
<name>A0A4R1F2N6_9GAMM</name>
<dbReference type="SUPFAM" id="SSF55120">
    <property type="entry name" value="Pseudouridine synthase"/>
    <property type="match status" value="1"/>
</dbReference>
<comment type="similarity">
    <text evidence="1">Belongs to the pseudouridine synthase RluA family.</text>
</comment>
<comment type="caution">
    <text evidence="3">The sequence shown here is derived from an EMBL/GenBank/DDBJ whole genome shotgun (WGS) entry which is preliminary data.</text>
</comment>
<evidence type="ECO:0000313" key="4">
    <source>
        <dbReference type="Proteomes" id="UP000294887"/>
    </source>
</evidence>
<dbReference type="GO" id="GO:0140098">
    <property type="term" value="F:catalytic activity, acting on RNA"/>
    <property type="evidence" value="ECO:0007669"/>
    <property type="project" value="UniProtKB-ARBA"/>
</dbReference>
<dbReference type="OrthoDB" id="9807829at2"/>
<dbReference type="Pfam" id="PF00849">
    <property type="entry name" value="PseudoU_synth_2"/>
    <property type="match status" value="1"/>
</dbReference>
<sequence>MTQTDNQKQEFHIEITTDDKTAVDYLADASGLSRQKIKAVMQQGCVWLEQKNQPVSRLRRAKKRVTIGNVLHFYYDETILQQSPQSASLISDEGDYSVWNKPSGMFSQGSKWGDHCTIQRWAEKTLVPERVAFVVHRLDRAANGLIILAHKKKVAAQFGRMFEQRQITKVYQVLVEGRFADMAENGSITIDNELDGKKSISHVTVLSFDENANRTLLAVNIETGRKHQIRKHLSGLGFPVVGDRLYGSATNPASKSDSDTDILNSNDKEPEDLQLSAVRLSFICPISQAEKTFEL</sequence>
<dbReference type="EMBL" id="SMFQ01000002">
    <property type="protein sequence ID" value="TCJ88437.1"/>
    <property type="molecule type" value="Genomic_DNA"/>
</dbReference>
<accession>A0A4R1F2N6</accession>
<dbReference type="GO" id="GO:0000455">
    <property type="term" value="P:enzyme-directed rRNA pseudouridine synthesis"/>
    <property type="evidence" value="ECO:0007669"/>
    <property type="project" value="TreeGrafter"/>
</dbReference>
<organism evidence="3 4">
    <name type="scientific">Cocleimonas flava</name>
    <dbReference type="NCBI Taxonomy" id="634765"/>
    <lineage>
        <taxon>Bacteria</taxon>
        <taxon>Pseudomonadati</taxon>
        <taxon>Pseudomonadota</taxon>
        <taxon>Gammaproteobacteria</taxon>
        <taxon>Thiotrichales</taxon>
        <taxon>Thiotrichaceae</taxon>
        <taxon>Cocleimonas</taxon>
    </lineage>
</organism>
<keyword evidence="4" id="KW-1185">Reference proteome</keyword>
<evidence type="ECO:0000259" key="2">
    <source>
        <dbReference type="Pfam" id="PF00849"/>
    </source>
</evidence>
<dbReference type="InterPro" id="IPR050188">
    <property type="entry name" value="RluA_PseudoU_synthase"/>
</dbReference>
<dbReference type="InterPro" id="IPR006145">
    <property type="entry name" value="PsdUridine_synth_RsuA/RluA"/>
</dbReference>
<reference evidence="3 4" key="1">
    <citation type="submission" date="2019-03" db="EMBL/GenBank/DDBJ databases">
        <title>Genomic Encyclopedia of Type Strains, Phase IV (KMG-IV): sequencing the most valuable type-strain genomes for metagenomic binning, comparative biology and taxonomic classification.</title>
        <authorList>
            <person name="Goeker M."/>
        </authorList>
    </citation>
    <scope>NUCLEOTIDE SEQUENCE [LARGE SCALE GENOMIC DNA]</scope>
    <source>
        <strain evidence="3 4">DSM 24830</strain>
    </source>
</reference>
<dbReference type="Proteomes" id="UP000294887">
    <property type="component" value="Unassembled WGS sequence"/>
</dbReference>
<dbReference type="Gene3D" id="3.30.2350.10">
    <property type="entry name" value="Pseudouridine synthase"/>
    <property type="match status" value="1"/>
</dbReference>
<proteinExistence type="inferred from homology"/>
<evidence type="ECO:0000313" key="3">
    <source>
        <dbReference type="EMBL" id="TCJ88437.1"/>
    </source>
</evidence>
<feature type="domain" description="Pseudouridine synthase RsuA/RluA-like" evidence="2">
    <location>
        <begin position="95"/>
        <end position="234"/>
    </location>
</feature>
<dbReference type="GO" id="GO:0003723">
    <property type="term" value="F:RNA binding"/>
    <property type="evidence" value="ECO:0007669"/>
    <property type="project" value="InterPro"/>
</dbReference>
<dbReference type="GO" id="GO:0009982">
    <property type="term" value="F:pseudouridine synthase activity"/>
    <property type="evidence" value="ECO:0007669"/>
    <property type="project" value="InterPro"/>
</dbReference>
<dbReference type="PANTHER" id="PTHR21600">
    <property type="entry name" value="MITOCHONDRIAL RNA PSEUDOURIDINE SYNTHASE"/>
    <property type="match status" value="1"/>
</dbReference>
<dbReference type="AlphaFoldDB" id="A0A4R1F2N6"/>
<dbReference type="InterPro" id="IPR020103">
    <property type="entry name" value="PsdUridine_synth_cat_dom_sf"/>
</dbReference>